<evidence type="ECO:0000313" key="1">
    <source>
        <dbReference type="EMBL" id="SKC98277.1"/>
    </source>
</evidence>
<evidence type="ECO:0008006" key="3">
    <source>
        <dbReference type="Google" id="ProtNLM"/>
    </source>
</evidence>
<reference evidence="1 2" key="1">
    <citation type="submission" date="2017-02" db="EMBL/GenBank/DDBJ databases">
        <authorList>
            <person name="Peterson S.W."/>
        </authorList>
    </citation>
    <scope>NUCLEOTIDE SEQUENCE [LARGE SCALE GENOMIC DNA]</scope>
    <source>
        <strain evidence="1 2">DSM 18108</strain>
    </source>
</reference>
<dbReference type="RefSeq" id="WP_143313500.1">
    <property type="nucleotide sequence ID" value="NZ_FUZZ01000001.1"/>
</dbReference>
<gene>
    <name evidence="1" type="ORF">SAMN05660461_1144</name>
</gene>
<keyword evidence="2" id="KW-1185">Reference proteome</keyword>
<sequence length="217" mass="23958">MLSAGIPVVFIYFQAKENTGNNITGPVVKTKEKHHTIMKNILLFLLCLPLFTFAQREKLLYGYAYGMIHDGSGGGGVTANVELLNHIISVGPGVELTSYNDHTLIPVFADVKIKHRFGRIDPYITGQFGRNGYNVTRTAEVPSGAGQESVTFNESGKYFYGAGAGVAWHFNKIGVFASYIYRGYKYRYPDKIAEEDHSVVFGEKSVNANVFVVGIVF</sequence>
<protein>
    <recommendedName>
        <fullName evidence="3">Outer membrane protein beta-barrel domain-containing protein</fullName>
    </recommendedName>
</protein>
<dbReference type="EMBL" id="FUZZ01000001">
    <property type="protein sequence ID" value="SKC98277.1"/>
    <property type="molecule type" value="Genomic_DNA"/>
</dbReference>
<accession>A0A1T5NCY8</accession>
<dbReference type="AlphaFoldDB" id="A0A1T5NCY8"/>
<evidence type="ECO:0000313" key="2">
    <source>
        <dbReference type="Proteomes" id="UP000190166"/>
    </source>
</evidence>
<dbReference type="Proteomes" id="UP000190166">
    <property type="component" value="Unassembled WGS sequence"/>
</dbReference>
<proteinExistence type="predicted"/>
<organism evidence="1 2">
    <name type="scientific">Chitinophaga ginsengisegetis</name>
    <dbReference type="NCBI Taxonomy" id="393003"/>
    <lineage>
        <taxon>Bacteria</taxon>
        <taxon>Pseudomonadati</taxon>
        <taxon>Bacteroidota</taxon>
        <taxon>Chitinophagia</taxon>
        <taxon>Chitinophagales</taxon>
        <taxon>Chitinophagaceae</taxon>
        <taxon>Chitinophaga</taxon>
    </lineage>
</organism>
<name>A0A1T5NCY8_9BACT</name>